<evidence type="ECO:0000313" key="3">
    <source>
        <dbReference type="Proteomes" id="UP000642070"/>
    </source>
</evidence>
<accession>A0A917UDR8</accession>
<keyword evidence="1" id="KW-1133">Transmembrane helix</keyword>
<dbReference type="RefSeq" id="WP_190257609.1">
    <property type="nucleotide sequence ID" value="NZ_BMPI01000104.1"/>
</dbReference>
<dbReference type="AlphaFoldDB" id="A0A917UDR8"/>
<feature type="transmembrane region" description="Helical" evidence="1">
    <location>
        <begin position="101"/>
        <end position="122"/>
    </location>
</feature>
<sequence length="131" mass="13624">MRTIGVTALLLLGVAGLLTIAVRGALHDRHQTRGTVTVTGCSFEAYGRHGDTYRCHGRFTGPFDVAAVSFTNLGDLPAGATVAATVSGPGDDTADLVSEGYWRLVLTLGGSLVLLGLVVALWRARSGTLAR</sequence>
<dbReference type="EMBL" id="BMPI01000104">
    <property type="protein sequence ID" value="GGM85887.1"/>
    <property type="molecule type" value="Genomic_DNA"/>
</dbReference>
<comment type="caution">
    <text evidence="2">The sequence shown here is derived from an EMBL/GenBank/DDBJ whole genome shotgun (WGS) entry which is preliminary data.</text>
</comment>
<keyword evidence="1" id="KW-0472">Membrane</keyword>
<keyword evidence="1" id="KW-0812">Transmembrane</keyword>
<gene>
    <name evidence="2" type="ORF">GCM10007977_104700</name>
</gene>
<proteinExistence type="predicted"/>
<evidence type="ECO:0000256" key="1">
    <source>
        <dbReference type="SAM" id="Phobius"/>
    </source>
</evidence>
<protein>
    <submittedName>
        <fullName evidence="2">Uncharacterized protein</fullName>
    </submittedName>
</protein>
<reference evidence="2" key="1">
    <citation type="journal article" date="2014" name="Int. J. Syst. Evol. Microbiol.">
        <title>Complete genome sequence of Corynebacterium casei LMG S-19264T (=DSM 44701T), isolated from a smear-ripened cheese.</title>
        <authorList>
            <consortium name="US DOE Joint Genome Institute (JGI-PGF)"/>
            <person name="Walter F."/>
            <person name="Albersmeier A."/>
            <person name="Kalinowski J."/>
            <person name="Ruckert C."/>
        </authorList>
    </citation>
    <scope>NUCLEOTIDE SEQUENCE</scope>
    <source>
        <strain evidence="2">JCM 19831</strain>
    </source>
</reference>
<reference evidence="2" key="2">
    <citation type="submission" date="2020-09" db="EMBL/GenBank/DDBJ databases">
        <authorList>
            <person name="Sun Q."/>
            <person name="Ohkuma M."/>
        </authorList>
    </citation>
    <scope>NUCLEOTIDE SEQUENCE</scope>
    <source>
        <strain evidence="2">JCM 19831</strain>
    </source>
</reference>
<organism evidence="2 3">
    <name type="scientific">Dactylosporangium sucinum</name>
    <dbReference type="NCBI Taxonomy" id="1424081"/>
    <lineage>
        <taxon>Bacteria</taxon>
        <taxon>Bacillati</taxon>
        <taxon>Actinomycetota</taxon>
        <taxon>Actinomycetes</taxon>
        <taxon>Micromonosporales</taxon>
        <taxon>Micromonosporaceae</taxon>
        <taxon>Dactylosporangium</taxon>
    </lineage>
</organism>
<dbReference type="Proteomes" id="UP000642070">
    <property type="component" value="Unassembled WGS sequence"/>
</dbReference>
<name>A0A917UDR8_9ACTN</name>
<keyword evidence="3" id="KW-1185">Reference proteome</keyword>
<evidence type="ECO:0000313" key="2">
    <source>
        <dbReference type="EMBL" id="GGM85887.1"/>
    </source>
</evidence>